<reference evidence="1 2" key="1">
    <citation type="journal article" date="2021" name="Sci. Rep.">
        <title>The distribution of antibiotic resistance genes in chicken gut microbiota commensals.</title>
        <authorList>
            <person name="Juricova H."/>
            <person name="Matiasovicova J."/>
            <person name="Kubasova T."/>
            <person name="Cejkova D."/>
            <person name="Rychlik I."/>
        </authorList>
    </citation>
    <scope>NUCLEOTIDE SEQUENCE [LARGE SCALE GENOMIC DNA]</scope>
    <source>
        <strain evidence="1 2">An435</strain>
    </source>
</reference>
<name>A0ABS2FB59_9CLOT</name>
<dbReference type="Proteomes" id="UP000767334">
    <property type="component" value="Unassembled WGS sequence"/>
</dbReference>
<evidence type="ECO:0000313" key="1">
    <source>
        <dbReference type="EMBL" id="MBM6817770.1"/>
    </source>
</evidence>
<evidence type="ECO:0000313" key="2">
    <source>
        <dbReference type="Proteomes" id="UP000767334"/>
    </source>
</evidence>
<protein>
    <recommendedName>
        <fullName evidence="3">Fur-regulated basic protein FbpA</fullName>
    </recommendedName>
</protein>
<gene>
    <name evidence="1" type="ORF">H6A19_00195</name>
</gene>
<comment type="caution">
    <text evidence="1">The sequence shown here is derived from an EMBL/GenBank/DDBJ whole genome shotgun (WGS) entry which is preliminary data.</text>
</comment>
<organism evidence="1 2">
    <name type="scientific">Clostridium saudiense</name>
    <dbReference type="NCBI Taxonomy" id="1414720"/>
    <lineage>
        <taxon>Bacteria</taxon>
        <taxon>Bacillati</taxon>
        <taxon>Bacillota</taxon>
        <taxon>Clostridia</taxon>
        <taxon>Eubacteriales</taxon>
        <taxon>Clostridiaceae</taxon>
        <taxon>Clostridium</taxon>
    </lineage>
</organism>
<dbReference type="RefSeq" id="WP_166484764.1">
    <property type="nucleotide sequence ID" value="NZ_JACJLL010000001.1"/>
</dbReference>
<dbReference type="EMBL" id="JACJLL010000001">
    <property type="protein sequence ID" value="MBM6817770.1"/>
    <property type="molecule type" value="Genomic_DNA"/>
</dbReference>
<sequence>MSENNNVRLGLIELYKNKIRYIGFTQKDLDEKYNSKFLAQEEYDILTNFYNEYVTSNK</sequence>
<keyword evidence="2" id="KW-1185">Reference proteome</keyword>
<accession>A0ABS2FB59</accession>
<proteinExistence type="predicted"/>
<evidence type="ECO:0008006" key="3">
    <source>
        <dbReference type="Google" id="ProtNLM"/>
    </source>
</evidence>